<protein>
    <submittedName>
        <fullName evidence="2">Uncharacterized protein</fullName>
    </submittedName>
</protein>
<feature type="transmembrane region" description="Helical" evidence="1">
    <location>
        <begin position="6"/>
        <end position="26"/>
    </location>
</feature>
<feature type="transmembrane region" description="Helical" evidence="1">
    <location>
        <begin position="210"/>
        <end position="228"/>
    </location>
</feature>
<keyword evidence="3" id="KW-1185">Reference proteome</keyword>
<feature type="transmembrane region" description="Helical" evidence="1">
    <location>
        <begin position="177"/>
        <end position="198"/>
    </location>
</feature>
<dbReference type="EMBL" id="RHLK01000018">
    <property type="protein sequence ID" value="MVP02115.1"/>
    <property type="molecule type" value="Genomic_DNA"/>
</dbReference>
<keyword evidence="1" id="KW-1133">Transmembrane helix</keyword>
<name>A0A7X3FM08_9BACL</name>
<keyword evidence="1" id="KW-0472">Membrane</keyword>
<dbReference type="AlphaFoldDB" id="A0A7X3FM08"/>
<gene>
    <name evidence="2" type="ORF">EDM21_21785</name>
</gene>
<keyword evidence="1" id="KW-0812">Transmembrane</keyword>
<reference evidence="2 3" key="1">
    <citation type="journal article" date="2019" name="Microorganisms">
        <title>Paenibacillus lutrae sp. nov., A Chitinolytic Species Isolated from A River Otter in Castril Natural Park, Granada, Spain.</title>
        <authorList>
            <person name="Rodriguez M."/>
            <person name="Reina J.C."/>
            <person name="Bejar V."/>
            <person name="Llamas I."/>
        </authorList>
    </citation>
    <scope>NUCLEOTIDE SEQUENCE [LARGE SCALE GENOMIC DNA]</scope>
    <source>
        <strain evidence="2 3">N10</strain>
    </source>
</reference>
<proteinExistence type="predicted"/>
<dbReference type="RefSeq" id="WP_157338543.1">
    <property type="nucleotide sequence ID" value="NZ_RHLK01000018.1"/>
</dbReference>
<organism evidence="2 3">
    <name type="scientific">Paenibacillus lutrae</name>
    <dbReference type="NCBI Taxonomy" id="2078573"/>
    <lineage>
        <taxon>Bacteria</taxon>
        <taxon>Bacillati</taxon>
        <taxon>Bacillota</taxon>
        <taxon>Bacilli</taxon>
        <taxon>Bacillales</taxon>
        <taxon>Paenibacillaceae</taxon>
        <taxon>Paenibacillus</taxon>
    </lineage>
</organism>
<evidence type="ECO:0000313" key="3">
    <source>
        <dbReference type="Proteomes" id="UP000490800"/>
    </source>
</evidence>
<accession>A0A7X3FM08</accession>
<comment type="caution">
    <text evidence="2">The sequence shown here is derived from an EMBL/GenBank/DDBJ whole genome shotgun (WGS) entry which is preliminary data.</text>
</comment>
<evidence type="ECO:0000313" key="2">
    <source>
        <dbReference type="EMBL" id="MVP02115.1"/>
    </source>
</evidence>
<dbReference type="Proteomes" id="UP000490800">
    <property type="component" value="Unassembled WGS sequence"/>
</dbReference>
<sequence>MELNLKDLLLILPSILLICGWGVTYFSNRKQKQNEIFLLKVNYEIKEILAPMYQEIQDIRNLISHRKSMNRALDKFQKKFSGAYSPLYTGSNSKIFICFQDFDQRYIQYKEDPCEDNHNYLWVSIDYLYSQVKSRLKEYRRISNSNHEWFLKINSFNPLIAVLADFFRLVYVTLNGLTLIALGVSLCSLIAVGLSYLGNDPIITPTILSSILLSSILVIFFWLFFFWLNKTLVGYQTGSNKEFGKLTSYTSKDIKYVREKGNIPEYHSQGND</sequence>
<evidence type="ECO:0000256" key="1">
    <source>
        <dbReference type="SAM" id="Phobius"/>
    </source>
</evidence>